<name>A0A5C5WJ77_9BACT</name>
<feature type="chain" id="PRO_5022752030" evidence="1">
    <location>
        <begin position="19"/>
        <end position="185"/>
    </location>
</feature>
<feature type="signal peptide" evidence="1">
    <location>
        <begin position="1"/>
        <end position="18"/>
    </location>
</feature>
<dbReference type="EMBL" id="SJPI01000002">
    <property type="protein sequence ID" value="TWT50826.1"/>
    <property type="molecule type" value="Genomic_DNA"/>
</dbReference>
<dbReference type="PROSITE" id="PS51257">
    <property type="entry name" value="PROKAR_LIPOPROTEIN"/>
    <property type="match status" value="1"/>
</dbReference>
<reference evidence="2 3" key="1">
    <citation type="submission" date="2019-02" db="EMBL/GenBank/DDBJ databases">
        <title>Deep-cultivation of Planctomycetes and their phenomic and genomic characterization uncovers novel biology.</title>
        <authorList>
            <person name="Wiegand S."/>
            <person name="Jogler M."/>
            <person name="Boedeker C."/>
            <person name="Pinto D."/>
            <person name="Vollmers J."/>
            <person name="Rivas-Marin E."/>
            <person name="Kohn T."/>
            <person name="Peeters S.H."/>
            <person name="Heuer A."/>
            <person name="Rast P."/>
            <person name="Oberbeckmann S."/>
            <person name="Bunk B."/>
            <person name="Jeske O."/>
            <person name="Meyerdierks A."/>
            <person name="Storesund J.E."/>
            <person name="Kallscheuer N."/>
            <person name="Luecker S."/>
            <person name="Lage O.M."/>
            <person name="Pohl T."/>
            <person name="Merkel B.J."/>
            <person name="Hornburger P."/>
            <person name="Mueller R.-W."/>
            <person name="Bruemmer F."/>
            <person name="Labrenz M."/>
            <person name="Spormann A.M."/>
            <person name="Op Den Camp H."/>
            <person name="Overmann J."/>
            <person name="Amann R."/>
            <person name="Jetten M.S.M."/>
            <person name="Mascher T."/>
            <person name="Medema M.H."/>
            <person name="Devos D.P."/>
            <person name="Kaster A.-K."/>
            <person name="Ovreas L."/>
            <person name="Rohde M."/>
            <person name="Galperin M.Y."/>
            <person name="Jogler C."/>
        </authorList>
    </citation>
    <scope>NUCLEOTIDE SEQUENCE [LARGE SCALE GENOMIC DNA]</scope>
    <source>
        <strain evidence="2 3">Pla22</strain>
    </source>
</reference>
<keyword evidence="1" id="KW-0732">Signal</keyword>
<evidence type="ECO:0000313" key="2">
    <source>
        <dbReference type="EMBL" id="TWT50826.1"/>
    </source>
</evidence>
<dbReference type="AlphaFoldDB" id="A0A5C5WJ77"/>
<evidence type="ECO:0000313" key="3">
    <source>
        <dbReference type="Proteomes" id="UP000316598"/>
    </source>
</evidence>
<dbReference type="OrthoDB" id="278607at2"/>
<comment type="caution">
    <text evidence="2">The sequence shown here is derived from an EMBL/GenBank/DDBJ whole genome shotgun (WGS) entry which is preliminary data.</text>
</comment>
<dbReference type="Proteomes" id="UP000316598">
    <property type="component" value="Unassembled WGS sequence"/>
</dbReference>
<proteinExistence type="predicted"/>
<keyword evidence="3" id="KW-1185">Reference proteome</keyword>
<organism evidence="2 3">
    <name type="scientific">Rubripirellula amarantea</name>
    <dbReference type="NCBI Taxonomy" id="2527999"/>
    <lineage>
        <taxon>Bacteria</taxon>
        <taxon>Pseudomonadati</taxon>
        <taxon>Planctomycetota</taxon>
        <taxon>Planctomycetia</taxon>
        <taxon>Pirellulales</taxon>
        <taxon>Pirellulaceae</taxon>
        <taxon>Rubripirellula</taxon>
    </lineage>
</organism>
<dbReference type="RefSeq" id="WP_146515983.1">
    <property type="nucleotide sequence ID" value="NZ_SJPI01000002.1"/>
</dbReference>
<protein>
    <submittedName>
        <fullName evidence="2">Uncharacterized protein</fullName>
    </submittedName>
</protein>
<sequence precursor="true">MKILYGLSLVGLSAVAIGCGSSDVASDPQADVTTETQENVVQPYSAAKSKYLVTSEPAGAIPVGKARETTKDGEEVTLVGLIGGSSKPFVDGLAAFTIVDPKVPYCAADEGCPTPWDYCCTQGQVKDNVATVKIVDEEGRPVLHSARGLLGVKELSTVVVKGNAKRDQHGNLTVSSHEVFIRPGK</sequence>
<evidence type="ECO:0000256" key="1">
    <source>
        <dbReference type="SAM" id="SignalP"/>
    </source>
</evidence>
<accession>A0A5C5WJ77</accession>
<gene>
    <name evidence="2" type="ORF">Pla22_35690</name>
</gene>